<evidence type="ECO:0000313" key="12">
    <source>
        <dbReference type="Proteomes" id="UP000008710"/>
    </source>
</evidence>
<dbReference type="Gene3D" id="1.10.12.10">
    <property type="entry name" value="Lyase 2-enoyl-coa Hydratase, Chain A, domain 2"/>
    <property type="match status" value="1"/>
</dbReference>
<evidence type="ECO:0000256" key="8">
    <source>
        <dbReference type="ARBA" id="ARBA00039456"/>
    </source>
</evidence>
<evidence type="ECO:0000256" key="7">
    <source>
        <dbReference type="ARBA" id="ARBA00023717"/>
    </source>
</evidence>
<dbReference type="InterPro" id="IPR001753">
    <property type="entry name" value="Enoyl-CoA_hydra/iso"/>
</dbReference>
<name>Q0RVK4_RHOJR</name>
<dbReference type="PATRIC" id="fig|101510.16.peg.8870"/>
<evidence type="ECO:0000256" key="2">
    <source>
        <dbReference type="ARBA" id="ARBA00005254"/>
    </source>
</evidence>
<dbReference type="KEGG" id="rha:RHA1_ro11035"/>
<dbReference type="EC" id="4.2.1.17" evidence="3"/>
<dbReference type="PANTHER" id="PTHR11941">
    <property type="entry name" value="ENOYL-COA HYDRATASE-RELATED"/>
    <property type="match status" value="1"/>
</dbReference>
<dbReference type="CDD" id="cd06558">
    <property type="entry name" value="crotonase-like"/>
    <property type="match status" value="1"/>
</dbReference>
<reference evidence="12" key="1">
    <citation type="journal article" date="2006" name="Proc. Natl. Acad. Sci. U.S.A.">
        <title>The complete genome of Rhodococcus sp. RHA1 provides insights into a catabolic powerhouse.</title>
        <authorList>
            <person name="McLeod M.P."/>
            <person name="Warren R.L."/>
            <person name="Hsiao W.W.L."/>
            <person name="Araki N."/>
            <person name="Myhre M."/>
            <person name="Fernandes C."/>
            <person name="Miyazawa D."/>
            <person name="Wong W."/>
            <person name="Lillquist A.L."/>
            <person name="Wang D."/>
            <person name="Dosanjh M."/>
            <person name="Hara H."/>
            <person name="Petrescu A."/>
            <person name="Morin R.D."/>
            <person name="Yang G."/>
            <person name="Stott J.M."/>
            <person name="Schein J.E."/>
            <person name="Shin H."/>
            <person name="Smailus D."/>
            <person name="Siddiqui A.S."/>
            <person name="Marra M.A."/>
            <person name="Jones S.J.M."/>
            <person name="Holt R."/>
            <person name="Brinkman F.S.L."/>
            <person name="Miyauchi K."/>
            <person name="Fukuda M."/>
            <person name="Davies J.E."/>
            <person name="Mohn W.W."/>
            <person name="Eltis L.D."/>
        </authorList>
    </citation>
    <scope>NUCLEOTIDE SEQUENCE [LARGE SCALE GENOMIC DNA]</scope>
    <source>
        <strain evidence="12">RHA1</strain>
    </source>
</reference>
<evidence type="ECO:0000256" key="3">
    <source>
        <dbReference type="ARBA" id="ARBA00012076"/>
    </source>
</evidence>
<dbReference type="Pfam" id="PF00378">
    <property type="entry name" value="ECH_1"/>
    <property type="match status" value="1"/>
</dbReference>
<dbReference type="GO" id="GO:0018812">
    <property type="term" value="F:3-hydroxyacyl-CoA dehydratase activity"/>
    <property type="evidence" value="ECO:0007669"/>
    <property type="project" value="RHEA"/>
</dbReference>
<keyword evidence="11" id="KW-0614">Plasmid</keyword>
<dbReference type="Gene3D" id="3.90.226.10">
    <property type="entry name" value="2-enoyl-CoA Hydratase, Chain A, domain 1"/>
    <property type="match status" value="1"/>
</dbReference>
<accession>Q0RVK4</accession>
<dbReference type="FunFam" id="3.90.226.10:FF:000009">
    <property type="entry name" value="Carnitinyl-CoA dehydratase"/>
    <property type="match status" value="1"/>
</dbReference>
<dbReference type="InterPro" id="IPR014748">
    <property type="entry name" value="Enoyl-CoA_hydra_C"/>
</dbReference>
<sequence length="260" mass="27416">MPSPSSVVPELQDDITTIVLSGQAGRLPLSPAGLPDLTAALTAAEQNPHIRCVVFTGTENTFATGADLNEIARNDADANARYNRALIEAINRIDLLPVPTIAAINGHALGGGLELALACDLRIAADTAMLGLPETRLGLIPGAGGTQRLPRLIGEARAMDLLLTGRTVNASEALHLGLVNEVAPHDRLASRTQRLAATIARNAPLALRVAKAEVRAGRTLHLFDAIDATHDALAPLLTSEDLREGLAAFRARRQARFIGR</sequence>
<evidence type="ECO:0000256" key="5">
    <source>
        <dbReference type="ARBA" id="ARBA00023239"/>
    </source>
</evidence>
<dbReference type="AlphaFoldDB" id="Q0RVK4"/>
<comment type="catalytic activity">
    <reaction evidence="7">
        <text>a 4-saturated-(3S)-3-hydroxyacyl-CoA = a (3E)-enoyl-CoA + H2O</text>
        <dbReference type="Rhea" id="RHEA:20724"/>
        <dbReference type="ChEBI" id="CHEBI:15377"/>
        <dbReference type="ChEBI" id="CHEBI:58521"/>
        <dbReference type="ChEBI" id="CHEBI:137480"/>
        <dbReference type="EC" id="4.2.1.17"/>
    </reaction>
</comment>
<comment type="similarity">
    <text evidence="2 10">Belongs to the enoyl-CoA hydratase/isomerase family.</text>
</comment>
<dbReference type="eggNOG" id="COG1024">
    <property type="taxonomic scope" value="Bacteria"/>
</dbReference>
<dbReference type="Proteomes" id="UP000008710">
    <property type="component" value="Plasmid pRHL3"/>
</dbReference>
<proteinExistence type="inferred from homology"/>
<dbReference type="PROSITE" id="PS00166">
    <property type="entry name" value="ENOYL_COA_HYDRATASE"/>
    <property type="match status" value="1"/>
</dbReference>
<dbReference type="RefSeq" id="WP_011600310.1">
    <property type="nucleotide sequence ID" value="NC_008271.1"/>
</dbReference>
<comment type="function">
    <text evidence="1">Could possibly oxidize fatty acids using specific components.</text>
</comment>
<dbReference type="HOGENOM" id="CLU_009834_7_6_11"/>
<evidence type="ECO:0000256" key="10">
    <source>
        <dbReference type="RuleBase" id="RU003707"/>
    </source>
</evidence>
<dbReference type="GO" id="GO:0006635">
    <property type="term" value="P:fatty acid beta-oxidation"/>
    <property type="evidence" value="ECO:0007669"/>
    <property type="project" value="TreeGrafter"/>
</dbReference>
<protein>
    <recommendedName>
        <fullName evidence="8">Probable enoyl-CoA hydratase EchA17</fullName>
        <ecNumber evidence="3">4.2.1.17</ecNumber>
    </recommendedName>
    <alternativeName>
        <fullName evidence="9">Probable enoyl-CoA hydratase echA17</fullName>
    </alternativeName>
</protein>
<dbReference type="InterPro" id="IPR029045">
    <property type="entry name" value="ClpP/crotonase-like_dom_sf"/>
</dbReference>
<geneLocation type="plasmid" evidence="11 12">
    <name>pRHL3</name>
</geneLocation>
<evidence type="ECO:0000256" key="9">
    <source>
        <dbReference type="ARBA" id="ARBA00073436"/>
    </source>
</evidence>
<dbReference type="SUPFAM" id="SSF52096">
    <property type="entry name" value="ClpP/crotonase"/>
    <property type="match status" value="1"/>
</dbReference>
<evidence type="ECO:0000256" key="6">
    <source>
        <dbReference type="ARBA" id="ARBA00023709"/>
    </source>
</evidence>
<dbReference type="PANTHER" id="PTHR11941:SF54">
    <property type="entry name" value="ENOYL-COA HYDRATASE, MITOCHONDRIAL"/>
    <property type="match status" value="1"/>
</dbReference>
<dbReference type="InterPro" id="IPR018376">
    <property type="entry name" value="Enoyl-CoA_hyd/isom_CS"/>
</dbReference>
<organism evidence="11 12">
    <name type="scientific">Rhodococcus jostii (strain RHA1)</name>
    <dbReference type="NCBI Taxonomy" id="101510"/>
    <lineage>
        <taxon>Bacteria</taxon>
        <taxon>Bacillati</taxon>
        <taxon>Actinomycetota</taxon>
        <taxon>Actinomycetes</taxon>
        <taxon>Mycobacteriales</taxon>
        <taxon>Nocardiaceae</taxon>
        <taxon>Rhodococcus</taxon>
    </lineage>
</organism>
<evidence type="ECO:0000256" key="1">
    <source>
        <dbReference type="ARBA" id="ARBA00002994"/>
    </source>
</evidence>
<comment type="catalytic activity">
    <reaction evidence="6">
        <text>a (3S)-3-hydroxyacyl-CoA = a (2E)-enoyl-CoA + H2O</text>
        <dbReference type="Rhea" id="RHEA:16105"/>
        <dbReference type="ChEBI" id="CHEBI:15377"/>
        <dbReference type="ChEBI" id="CHEBI:57318"/>
        <dbReference type="ChEBI" id="CHEBI:58856"/>
        <dbReference type="EC" id="4.2.1.17"/>
    </reaction>
</comment>
<keyword evidence="4" id="KW-0276">Fatty acid metabolism</keyword>
<gene>
    <name evidence="11" type="ordered locus">RHA1_ro11035</name>
</gene>
<keyword evidence="5 11" id="KW-0456">Lyase</keyword>
<dbReference type="EMBL" id="CP000434">
    <property type="protein sequence ID" value="ABH00682.1"/>
    <property type="molecule type" value="Genomic_DNA"/>
</dbReference>
<evidence type="ECO:0000313" key="11">
    <source>
        <dbReference type="EMBL" id="ABH00682.1"/>
    </source>
</evidence>
<keyword evidence="4" id="KW-0443">Lipid metabolism</keyword>
<evidence type="ECO:0000256" key="4">
    <source>
        <dbReference type="ARBA" id="ARBA00022832"/>
    </source>
</evidence>